<dbReference type="PANTHER" id="PTHR16231:SF4">
    <property type="entry name" value="COMM DOMAIN-CONTAINING PROTEIN 4"/>
    <property type="match status" value="1"/>
</dbReference>
<dbReference type="EMBL" id="JH668330">
    <property type="protein sequence ID" value="KAG6446102.1"/>
    <property type="molecule type" value="Genomic_DNA"/>
</dbReference>
<organism evidence="2 3">
    <name type="scientific">Manduca sexta</name>
    <name type="common">Tobacco hawkmoth</name>
    <name type="synonym">Tobacco hornworm</name>
    <dbReference type="NCBI Taxonomy" id="7130"/>
    <lineage>
        <taxon>Eukaryota</taxon>
        <taxon>Metazoa</taxon>
        <taxon>Ecdysozoa</taxon>
        <taxon>Arthropoda</taxon>
        <taxon>Hexapoda</taxon>
        <taxon>Insecta</taxon>
        <taxon>Pterygota</taxon>
        <taxon>Neoptera</taxon>
        <taxon>Endopterygota</taxon>
        <taxon>Lepidoptera</taxon>
        <taxon>Glossata</taxon>
        <taxon>Ditrysia</taxon>
        <taxon>Bombycoidea</taxon>
        <taxon>Sphingidae</taxon>
        <taxon>Sphinginae</taxon>
        <taxon>Sphingini</taxon>
        <taxon>Manduca</taxon>
    </lineage>
</organism>
<dbReference type="AlphaFoldDB" id="A0A921YWW6"/>
<proteinExistence type="predicted"/>
<feature type="coiled-coil region" evidence="1">
    <location>
        <begin position="171"/>
        <end position="201"/>
    </location>
</feature>
<accession>A0A921YWW6</accession>
<keyword evidence="1" id="KW-0175">Coiled coil</keyword>
<reference evidence="2" key="2">
    <citation type="submission" date="2020-12" db="EMBL/GenBank/DDBJ databases">
        <authorList>
            <person name="Kanost M."/>
        </authorList>
    </citation>
    <scope>NUCLEOTIDE SEQUENCE</scope>
</reference>
<sequence length="203" mass="22295">MAKAVNASQLTIMKFKFCSDGDCPLWALAGLHALSGLPASVFRDLVACVVYERSDDKIMDVLKGTSLSSREECARAAAVIRWVLRQSWSCACAGAQVTRDLLVLGVPRSHATALAEAVDEHREEHEANVKANGFMVNKVTDVSVTPGPEGTVDTFKMTLHVDDVFIGEQHTRELLIEKSQAQSLLEELKKAYNKMEELDCSEN</sequence>
<comment type="caution">
    <text evidence="2">The sequence shown here is derived from an EMBL/GenBank/DDBJ whole genome shotgun (WGS) entry which is preliminary data.</text>
</comment>
<keyword evidence="3" id="KW-1185">Reference proteome</keyword>
<evidence type="ECO:0000313" key="2">
    <source>
        <dbReference type="EMBL" id="KAG6446102.1"/>
    </source>
</evidence>
<reference evidence="2" key="1">
    <citation type="journal article" date="2016" name="Insect Biochem. Mol. Biol.">
        <title>Multifaceted biological insights from a draft genome sequence of the tobacco hornworm moth, Manduca sexta.</title>
        <authorList>
            <person name="Kanost M.R."/>
            <person name="Arrese E.L."/>
            <person name="Cao X."/>
            <person name="Chen Y.R."/>
            <person name="Chellapilla S."/>
            <person name="Goldsmith M.R."/>
            <person name="Grosse-Wilde E."/>
            <person name="Heckel D.G."/>
            <person name="Herndon N."/>
            <person name="Jiang H."/>
            <person name="Papanicolaou A."/>
            <person name="Qu J."/>
            <person name="Soulages J.L."/>
            <person name="Vogel H."/>
            <person name="Walters J."/>
            <person name="Waterhouse R.M."/>
            <person name="Ahn S.J."/>
            <person name="Almeida F.C."/>
            <person name="An C."/>
            <person name="Aqrawi P."/>
            <person name="Bretschneider A."/>
            <person name="Bryant W.B."/>
            <person name="Bucks S."/>
            <person name="Chao H."/>
            <person name="Chevignon G."/>
            <person name="Christen J.M."/>
            <person name="Clarke D.F."/>
            <person name="Dittmer N.T."/>
            <person name="Ferguson L.C.F."/>
            <person name="Garavelou S."/>
            <person name="Gordon K.H.J."/>
            <person name="Gunaratna R.T."/>
            <person name="Han Y."/>
            <person name="Hauser F."/>
            <person name="He Y."/>
            <person name="Heidel-Fischer H."/>
            <person name="Hirsh A."/>
            <person name="Hu Y."/>
            <person name="Jiang H."/>
            <person name="Kalra D."/>
            <person name="Klinner C."/>
            <person name="Konig C."/>
            <person name="Kovar C."/>
            <person name="Kroll A.R."/>
            <person name="Kuwar S.S."/>
            <person name="Lee S.L."/>
            <person name="Lehman R."/>
            <person name="Li K."/>
            <person name="Li Z."/>
            <person name="Liang H."/>
            <person name="Lovelace S."/>
            <person name="Lu Z."/>
            <person name="Mansfield J.H."/>
            <person name="McCulloch K.J."/>
            <person name="Mathew T."/>
            <person name="Morton B."/>
            <person name="Muzny D.M."/>
            <person name="Neunemann D."/>
            <person name="Ongeri F."/>
            <person name="Pauchet Y."/>
            <person name="Pu L.L."/>
            <person name="Pyrousis I."/>
            <person name="Rao X.J."/>
            <person name="Redding A."/>
            <person name="Roesel C."/>
            <person name="Sanchez-Gracia A."/>
            <person name="Schaack S."/>
            <person name="Shukla A."/>
            <person name="Tetreau G."/>
            <person name="Wang Y."/>
            <person name="Xiong G.H."/>
            <person name="Traut W."/>
            <person name="Walsh T.K."/>
            <person name="Worley K.C."/>
            <person name="Wu D."/>
            <person name="Wu W."/>
            <person name="Wu Y.Q."/>
            <person name="Zhang X."/>
            <person name="Zou Z."/>
            <person name="Zucker H."/>
            <person name="Briscoe A.D."/>
            <person name="Burmester T."/>
            <person name="Clem R.J."/>
            <person name="Feyereisen R."/>
            <person name="Grimmelikhuijzen C.J.P."/>
            <person name="Hamodrakas S.J."/>
            <person name="Hansson B.S."/>
            <person name="Huguet E."/>
            <person name="Jermiin L.S."/>
            <person name="Lan Q."/>
            <person name="Lehman H.K."/>
            <person name="Lorenzen M."/>
            <person name="Merzendorfer H."/>
            <person name="Michalopoulos I."/>
            <person name="Morton D.B."/>
            <person name="Muthukrishnan S."/>
            <person name="Oakeshott J.G."/>
            <person name="Palmer W."/>
            <person name="Park Y."/>
            <person name="Passarelli A.L."/>
            <person name="Rozas J."/>
            <person name="Schwartz L.M."/>
            <person name="Smith W."/>
            <person name="Southgate A."/>
            <person name="Vilcinskas A."/>
            <person name="Vogt R."/>
            <person name="Wang P."/>
            <person name="Werren J."/>
            <person name="Yu X.Q."/>
            <person name="Zhou J.J."/>
            <person name="Brown S.J."/>
            <person name="Scherer S.E."/>
            <person name="Richards S."/>
            <person name="Blissard G.W."/>
        </authorList>
    </citation>
    <scope>NUCLEOTIDE SEQUENCE</scope>
</reference>
<evidence type="ECO:0008006" key="4">
    <source>
        <dbReference type="Google" id="ProtNLM"/>
    </source>
</evidence>
<dbReference type="Proteomes" id="UP000791440">
    <property type="component" value="Unassembled WGS sequence"/>
</dbReference>
<protein>
    <recommendedName>
        <fullName evidence="4">COMM domain-containing protein 4</fullName>
    </recommendedName>
</protein>
<name>A0A921YWW6_MANSE</name>
<dbReference type="InterPro" id="IPR047155">
    <property type="entry name" value="COMMD4/6/7/8"/>
</dbReference>
<evidence type="ECO:0000256" key="1">
    <source>
        <dbReference type="SAM" id="Coils"/>
    </source>
</evidence>
<dbReference type="Pfam" id="PF21672">
    <property type="entry name" value="COMM_HN"/>
    <property type="match status" value="1"/>
</dbReference>
<gene>
    <name evidence="2" type="ORF">O3G_MSEX004291</name>
</gene>
<evidence type="ECO:0000313" key="3">
    <source>
        <dbReference type="Proteomes" id="UP000791440"/>
    </source>
</evidence>
<dbReference type="PANTHER" id="PTHR16231">
    <property type="entry name" value="COMM DOMAIN-CONTAINING PROTEIN 4-8 FAMILY MEMBER"/>
    <property type="match status" value="1"/>
</dbReference>